<dbReference type="Pfam" id="PF01337">
    <property type="entry name" value="Barstar"/>
    <property type="match status" value="1"/>
</dbReference>
<dbReference type="InterPro" id="IPR035905">
    <property type="entry name" value="Barstar-like_sf"/>
</dbReference>
<keyword evidence="4" id="KW-1185">Reference proteome</keyword>
<dbReference type="SUPFAM" id="SSF52038">
    <property type="entry name" value="Barstar-related"/>
    <property type="match status" value="1"/>
</dbReference>
<protein>
    <submittedName>
        <fullName evidence="3">Barstar family protein</fullName>
    </submittedName>
</protein>
<evidence type="ECO:0000256" key="1">
    <source>
        <dbReference type="ARBA" id="ARBA00006845"/>
    </source>
</evidence>
<comment type="similarity">
    <text evidence="1">Belongs to the barstar family.</text>
</comment>
<evidence type="ECO:0000259" key="2">
    <source>
        <dbReference type="Pfam" id="PF01337"/>
    </source>
</evidence>
<comment type="caution">
    <text evidence="3">The sequence shown here is derived from an EMBL/GenBank/DDBJ whole genome shotgun (WGS) entry which is preliminary data.</text>
</comment>
<evidence type="ECO:0000313" key="4">
    <source>
        <dbReference type="Proteomes" id="UP001344632"/>
    </source>
</evidence>
<name>A0ABU6GGH2_9BACL</name>
<sequence length="91" mass="10751">MRDIILDGGKVDNRDQMHAVLKEALQLPDYYGNNLDALWDCLTGWVEMPLMIRWLHFQESEEKLGEYSQLLLQLFRNAEEEIEGFHLQLES</sequence>
<dbReference type="RefSeq" id="WP_326085630.1">
    <property type="nucleotide sequence ID" value="NZ_JARLKZ010000002.1"/>
</dbReference>
<dbReference type="CDD" id="cd05142">
    <property type="entry name" value="Barstar"/>
    <property type="match status" value="1"/>
</dbReference>
<dbReference type="Proteomes" id="UP001344632">
    <property type="component" value="Unassembled WGS sequence"/>
</dbReference>
<organism evidence="3 4">
    <name type="scientific">Paenibacillus dokdonensis</name>
    <dbReference type="NCBI Taxonomy" id="2567944"/>
    <lineage>
        <taxon>Bacteria</taxon>
        <taxon>Bacillati</taxon>
        <taxon>Bacillota</taxon>
        <taxon>Bacilli</taxon>
        <taxon>Bacillales</taxon>
        <taxon>Paenibacillaceae</taxon>
        <taxon>Paenibacillus</taxon>
    </lineage>
</organism>
<proteinExistence type="inferred from homology"/>
<accession>A0ABU6GGH2</accession>
<evidence type="ECO:0000313" key="3">
    <source>
        <dbReference type="EMBL" id="MEC0238834.1"/>
    </source>
</evidence>
<reference evidence="3 4" key="1">
    <citation type="submission" date="2023-03" db="EMBL/GenBank/DDBJ databases">
        <title>Bacillus Genome Sequencing.</title>
        <authorList>
            <person name="Dunlap C."/>
        </authorList>
    </citation>
    <scope>NUCLEOTIDE SEQUENCE [LARGE SCALE GENOMIC DNA]</scope>
    <source>
        <strain evidence="3 4">BD-525</strain>
    </source>
</reference>
<gene>
    <name evidence="3" type="ORF">P4H66_02980</name>
</gene>
<dbReference type="InterPro" id="IPR000468">
    <property type="entry name" value="Barstar"/>
</dbReference>
<dbReference type="Gene3D" id="3.30.370.10">
    <property type="entry name" value="Barstar-like"/>
    <property type="match status" value="1"/>
</dbReference>
<dbReference type="EMBL" id="JARLKZ010000002">
    <property type="protein sequence ID" value="MEC0238834.1"/>
    <property type="molecule type" value="Genomic_DNA"/>
</dbReference>
<feature type="domain" description="Barstar (barnase inhibitor)" evidence="2">
    <location>
        <begin position="2"/>
        <end position="83"/>
    </location>
</feature>